<evidence type="ECO:0000256" key="14">
    <source>
        <dbReference type="PROSITE-ProRule" id="PRU00076"/>
    </source>
</evidence>
<evidence type="ECO:0000256" key="10">
    <source>
        <dbReference type="ARBA" id="ARBA00023136"/>
    </source>
</evidence>
<comment type="caution">
    <text evidence="14">Lacks conserved residue(s) required for the propagation of feature annotation.</text>
</comment>
<dbReference type="RefSeq" id="XP_030638910.1">
    <property type="nucleotide sequence ID" value="XM_030783050.1"/>
</dbReference>
<dbReference type="Proteomes" id="UP000504632">
    <property type="component" value="Chromosome 8"/>
</dbReference>
<evidence type="ECO:0000256" key="16">
    <source>
        <dbReference type="SAM" id="Phobius"/>
    </source>
</evidence>
<dbReference type="GO" id="GO:0009897">
    <property type="term" value="C:external side of plasma membrane"/>
    <property type="evidence" value="ECO:0007669"/>
    <property type="project" value="TreeGrafter"/>
</dbReference>
<dbReference type="Gene3D" id="3.10.100.10">
    <property type="entry name" value="Mannose-Binding Protein A, subunit A"/>
    <property type="match status" value="1"/>
</dbReference>
<dbReference type="SUPFAM" id="SSF57184">
    <property type="entry name" value="Growth factor receptor domain"/>
    <property type="match status" value="1"/>
</dbReference>
<keyword evidence="13" id="KW-0325">Glycoprotein</keyword>
<dbReference type="SUPFAM" id="SSF57196">
    <property type="entry name" value="EGF/Laminin"/>
    <property type="match status" value="2"/>
</dbReference>
<evidence type="ECO:0000256" key="7">
    <source>
        <dbReference type="ARBA" id="ARBA00022734"/>
    </source>
</evidence>
<dbReference type="Pfam" id="PF12662">
    <property type="entry name" value="cEGF"/>
    <property type="match status" value="1"/>
</dbReference>
<dbReference type="SMART" id="SM00179">
    <property type="entry name" value="EGF_CA"/>
    <property type="match status" value="5"/>
</dbReference>
<dbReference type="InParanoid" id="A0A6J2W0R5"/>
<dbReference type="PROSITE" id="PS01187">
    <property type="entry name" value="EGF_CA"/>
    <property type="match status" value="2"/>
</dbReference>
<evidence type="ECO:0000256" key="12">
    <source>
        <dbReference type="ARBA" id="ARBA00023170"/>
    </source>
</evidence>
<dbReference type="AlphaFoldDB" id="A0A6J2W0R5"/>
<dbReference type="FunFam" id="2.10.25.10:FF:000406">
    <property type="entry name" value="CD248 molecule"/>
    <property type="match status" value="1"/>
</dbReference>
<evidence type="ECO:0000256" key="17">
    <source>
        <dbReference type="SAM" id="SignalP"/>
    </source>
</evidence>
<dbReference type="GO" id="GO:0016477">
    <property type="term" value="P:cell migration"/>
    <property type="evidence" value="ECO:0007669"/>
    <property type="project" value="TreeGrafter"/>
</dbReference>
<evidence type="ECO:0000256" key="8">
    <source>
        <dbReference type="ARBA" id="ARBA00022737"/>
    </source>
</evidence>
<dbReference type="InterPro" id="IPR001881">
    <property type="entry name" value="EGF-like_Ca-bd_dom"/>
</dbReference>
<reference evidence="21" key="1">
    <citation type="submission" date="2025-08" db="UniProtKB">
        <authorList>
            <consortium name="RefSeq"/>
        </authorList>
    </citation>
    <scope>IDENTIFICATION</scope>
</reference>
<protein>
    <submittedName>
        <fullName evidence="21">Endosialin</fullName>
    </submittedName>
</protein>
<proteinExistence type="predicted"/>
<dbReference type="Pfam" id="PF14670">
    <property type="entry name" value="FXa_inhibition"/>
    <property type="match status" value="2"/>
</dbReference>
<dbReference type="Gene3D" id="2.10.25.10">
    <property type="entry name" value="Laminin"/>
    <property type="match status" value="5"/>
</dbReference>
<dbReference type="SMART" id="SM00181">
    <property type="entry name" value="EGF"/>
    <property type="match status" value="5"/>
</dbReference>
<dbReference type="Pfam" id="PF07645">
    <property type="entry name" value="EGF_CA"/>
    <property type="match status" value="1"/>
</dbReference>
<keyword evidence="3" id="KW-0597">Phosphoprotein</keyword>
<dbReference type="InterPro" id="IPR049883">
    <property type="entry name" value="NOTCH1_EGF-like"/>
</dbReference>
<dbReference type="FunFam" id="2.10.25.10:FF:000240">
    <property type="entry name" value="Vitamin K-dependent protein S"/>
    <property type="match status" value="1"/>
</dbReference>
<evidence type="ECO:0000313" key="21">
    <source>
        <dbReference type="RefSeq" id="XP_030638910.1"/>
    </source>
</evidence>
<dbReference type="InterPro" id="IPR016187">
    <property type="entry name" value="CTDL_fold"/>
</dbReference>
<dbReference type="InterPro" id="IPR026823">
    <property type="entry name" value="cEGF"/>
</dbReference>
<dbReference type="CDD" id="cd03600">
    <property type="entry name" value="CLECT_thrombomodulin_like"/>
    <property type="match status" value="1"/>
</dbReference>
<evidence type="ECO:0000256" key="3">
    <source>
        <dbReference type="ARBA" id="ARBA00022553"/>
    </source>
</evidence>
<feature type="domain" description="EGF-like" evidence="18">
    <location>
        <begin position="421"/>
        <end position="453"/>
    </location>
</feature>
<dbReference type="InterPro" id="IPR000742">
    <property type="entry name" value="EGF"/>
</dbReference>
<keyword evidence="20" id="KW-1185">Reference proteome</keyword>
<dbReference type="InterPro" id="IPR018097">
    <property type="entry name" value="EGF_Ca-bd_CS"/>
</dbReference>
<evidence type="ECO:0000259" key="18">
    <source>
        <dbReference type="PROSITE" id="PS50026"/>
    </source>
</evidence>
<feature type="transmembrane region" description="Helical" evidence="16">
    <location>
        <begin position="630"/>
        <end position="654"/>
    </location>
</feature>
<dbReference type="InterPro" id="IPR000152">
    <property type="entry name" value="EGF-type_Asp/Asn_hydroxyl_site"/>
</dbReference>
<dbReference type="GeneID" id="115819541"/>
<feature type="signal peptide" evidence="17">
    <location>
        <begin position="1"/>
        <end position="34"/>
    </location>
</feature>
<keyword evidence="6 17" id="KW-0732">Signal</keyword>
<evidence type="ECO:0000256" key="13">
    <source>
        <dbReference type="ARBA" id="ARBA00023180"/>
    </source>
</evidence>
<feature type="domain" description="C-type lectin" evidence="19">
    <location>
        <begin position="45"/>
        <end position="177"/>
    </location>
</feature>
<comment type="subcellular location">
    <subcellularLocation>
        <location evidence="1">Membrane</location>
        <topology evidence="1">Single-pass type I membrane protein</topology>
    </subcellularLocation>
</comment>
<evidence type="ECO:0000256" key="6">
    <source>
        <dbReference type="ARBA" id="ARBA00022729"/>
    </source>
</evidence>
<feature type="disulfide bond" evidence="14">
    <location>
        <begin position="425"/>
        <end position="435"/>
    </location>
</feature>
<accession>A0A6J2W0R5</accession>
<evidence type="ECO:0000256" key="11">
    <source>
        <dbReference type="ARBA" id="ARBA00023157"/>
    </source>
</evidence>
<keyword evidence="11 14" id="KW-1015">Disulfide bond</keyword>
<feature type="domain" description="EGF-like" evidence="18">
    <location>
        <begin position="381"/>
        <end position="420"/>
    </location>
</feature>
<dbReference type="FunFam" id="2.10.25.10:FF:000009">
    <property type="entry name" value="Low-density lipoprotein receptor isoform 1"/>
    <property type="match status" value="1"/>
</dbReference>
<feature type="chain" id="PRO_5026707252" evidence="17">
    <location>
        <begin position="35"/>
        <end position="688"/>
    </location>
</feature>
<feature type="region of interest" description="Disordered" evidence="15">
    <location>
        <begin position="539"/>
        <end position="623"/>
    </location>
</feature>
<dbReference type="PANTHER" id="PTHR14789:SF4">
    <property type="entry name" value="ENDOSIALIN"/>
    <property type="match status" value="1"/>
</dbReference>
<dbReference type="SUPFAM" id="SSF56436">
    <property type="entry name" value="C-type lectin-like"/>
    <property type="match status" value="1"/>
</dbReference>
<keyword evidence="7" id="KW-0430">Lectin</keyword>
<gene>
    <name evidence="21" type="primary">cd248b</name>
</gene>
<dbReference type="CTD" id="100002565"/>
<feature type="domain" description="EGF-like" evidence="18">
    <location>
        <begin position="343"/>
        <end position="380"/>
    </location>
</feature>
<evidence type="ECO:0000256" key="1">
    <source>
        <dbReference type="ARBA" id="ARBA00004479"/>
    </source>
</evidence>
<dbReference type="PROSITE" id="PS01186">
    <property type="entry name" value="EGF_2"/>
    <property type="match status" value="2"/>
</dbReference>
<evidence type="ECO:0000313" key="20">
    <source>
        <dbReference type="Proteomes" id="UP000504632"/>
    </source>
</evidence>
<keyword evidence="5 16" id="KW-0812">Transmembrane</keyword>
<evidence type="ECO:0000256" key="15">
    <source>
        <dbReference type="SAM" id="MobiDB-lite"/>
    </source>
</evidence>
<evidence type="ECO:0000256" key="5">
    <source>
        <dbReference type="ARBA" id="ARBA00022692"/>
    </source>
</evidence>
<dbReference type="PROSITE" id="PS00010">
    <property type="entry name" value="ASX_HYDROXYL"/>
    <property type="match status" value="3"/>
</dbReference>
<dbReference type="OrthoDB" id="10045365at2759"/>
<dbReference type="GO" id="GO:0006897">
    <property type="term" value="P:endocytosis"/>
    <property type="evidence" value="ECO:0007669"/>
    <property type="project" value="UniProtKB-KW"/>
</dbReference>
<evidence type="ECO:0000256" key="9">
    <source>
        <dbReference type="ARBA" id="ARBA00022989"/>
    </source>
</evidence>
<keyword evidence="2 14" id="KW-0245">EGF-like domain</keyword>
<dbReference type="CDD" id="cd00054">
    <property type="entry name" value="EGF_CA"/>
    <property type="match status" value="1"/>
</dbReference>
<dbReference type="InterPro" id="IPR016186">
    <property type="entry name" value="C-type_lectin-like/link_sf"/>
</dbReference>
<dbReference type="GO" id="GO:0050840">
    <property type="term" value="F:extracellular matrix binding"/>
    <property type="evidence" value="ECO:0007669"/>
    <property type="project" value="TreeGrafter"/>
</dbReference>
<dbReference type="FunCoup" id="A0A6J2W0R5">
    <property type="interactions" value="174"/>
</dbReference>
<evidence type="ECO:0000259" key="19">
    <source>
        <dbReference type="PROSITE" id="PS50041"/>
    </source>
</evidence>
<keyword evidence="4" id="KW-0254">Endocytosis</keyword>
<organism evidence="20 21">
    <name type="scientific">Chanos chanos</name>
    <name type="common">Milkfish</name>
    <name type="synonym">Mugil chanos</name>
    <dbReference type="NCBI Taxonomy" id="29144"/>
    <lineage>
        <taxon>Eukaryota</taxon>
        <taxon>Metazoa</taxon>
        <taxon>Chordata</taxon>
        <taxon>Craniata</taxon>
        <taxon>Vertebrata</taxon>
        <taxon>Euteleostomi</taxon>
        <taxon>Actinopterygii</taxon>
        <taxon>Neopterygii</taxon>
        <taxon>Teleostei</taxon>
        <taxon>Ostariophysi</taxon>
        <taxon>Gonorynchiformes</taxon>
        <taxon>Chanidae</taxon>
        <taxon>Chanos</taxon>
    </lineage>
</organism>
<dbReference type="InterPro" id="IPR051505">
    <property type="entry name" value="C-type_lectin_domain"/>
</dbReference>
<feature type="compositionally biased region" description="Polar residues" evidence="15">
    <location>
        <begin position="567"/>
        <end position="583"/>
    </location>
</feature>
<dbReference type="InterPro" id="IPR001304">
    <property type="entry name" value="C-type_lectin-like"/>
</dbReference>
<name>A0A6J2W0R5_CHACN</name>
<keyword evidence="9 16" id="KW-1133">Transmembrane helix</keyword>
<dbReference type="SMART" id="SM00034">
    <property type="entry name" value="CLECT"/>
    <property type="match status" value="1"/>
</dbReference>
<keyword evidence="10 16" id="KW-0472">Membrane</keyword>
<dbReference type="PANTHER" id="PTHR14789">
    <property type="entry name" value="CHONDROLECTIN VARIANT CHODLFDELTAE"/>
    <property type="match status" value="1"/>
</dbReference>
<dbReference type="GO" id="GO:0031012">
    <property type="term" value="C:extracellular matrix"/>
    <property type="evidence" value="ECO:0007669"/>
    <property type="project" value="TreeGrafter"/>
</dbReference>
<dbReference type="PROSITE" id="PS50026">
    <property type="entry name" value="EGF_3"/>
    <property type="match status" value="3"/>
</dbReference>
<dbReference type="GO" id="GO:0030246">
    <property type="term" value="F:carbohydrate binding"/>
    <property type="evidence" value="ECO:0007669"/>
    <property type="project" value="UniProtKB-KW"/>
</dbReference>
<keyword evidence="8" id="KW-0677">Repeat</keyword>
<dbReference type="PROSITE" id="PS50041">
    <property type="entry name" value="C_TYPE_LECTIN_2"/>
    <property type="match status" value="1"/>
</dbReference>
<evidence type="ECO:0000256" key="4">
    <source>
        <dbReference type="ARBA" id="ARBA00022583"/>
    </source>
</evidence>
<evidence type="ECO:0000256" key="2">
    <source>
        <dbReference type="ARBA" id="ARBA00022536"/>
    </source>
</evidence>
<keyword evidence="12" id="KW-0675">Receptor</keyword>
<dbReference type="InterPro" id="IPR009030">
    <property type="entry name" value="Growth_fac_rcpt_cys_sf"/>
</dbReference>
<dbReference type="GO" id="GO:1990430">
    <property type="term" value="F:extracellular matrix protein binding"/>
    <property type="evidence" value="ECO:0007669"/>
    <property type="project" value="TreeGrafter"/>
</dbReference>
<dbReference type="GO" id="GO:0005509">
    <property type="term" value="F:calcium ion binding"/>
    <property type="evidence" value="ECO:0007669"/>
    <property type="project" value="InterPro"/>
</dbReference>
<sequence length="688" mass="75860">MELGEGLLRRMCCAIPLFLCLALLCMCLPPSAAGVDLQDQGAVCNAEGCYSVHYQRKSFRESWKSCRDKRGSLATVKRPEEAALIHELLSSGERRGPRVRIRLWIGLQRQPRQCSATKPLRGFTWITGDQDTQYTNWQREDLPNTCSAPRCVVMIHNTADKSGSYQNNFKWLDGSCQVAVDGFLCRHTYSGMCPALQSEGGGPAIYTTPFDLVSTQLTHIPFGSVATLPCPEGSKGDQSVLCMLREDGRVGWSKDAPLCSDTPKDWCDQDNGGCEHFCVNTDTHYYCECSEDFQLGDDGQSCQPVDPCHNADCEYMCEPTQGGFQCLCQDGYLLASDGHTCLDIDECLQKPCPQLCLNAPGTFECRCSEGYQATEDGQCEDIDECEEHSCEHACENLPGSYSCHCHDGYSPLDEDPSQCQDVDECLIPGVCEHICQNYMGGFECHCEEGYELEDDLYSCTPYTEEEKYTTTEMSSSPTSPSGFPHIPGFPWLTKFTDWMTDAPSLEWITTDLGWFTAAPQEGSATTHKFDWPVSVSSSSPTSDWMMDATTPNIPDDSVQIDNKGRSAVSTSPNASSYLPNPRSSEVVKLLPKEKGGMERPTPASPEDTLSSAAGSEQHPEGGKQRHDKSWLLVALLIPLCVFIVVMLALGIVYCTSCAVEPRNKSVTDCYHWTTTPKPSETNGAKSQV</sequence>